<dbReference type="AlphaFoldDB" id="A0A8J3MTQ0"/>
<evidence type="ECO:0000313" key="3">
    <source>
        <dbReference type="Proteomes" id="UP000612362"/>
    </source>
</evidence>
<reference evidence="2" key="1">
    <citation type="submission" date="2020-10" db="EMBL/GenBank/DDBJ databases">
        <title>Taxonomic study of unclassified bacteria belonging to the class Ktedonobacteria.</title>
        <authorList>
            <person name="Yabe S."/>
            <person name="Wang C.M."/>
            <person name="Zheng Y."/>
            <person name="Sakai Y."/>
            <person name="Cavaletti L."/>
            <person name="Monciardini P."/>
            <person name="Donadio S."/>
        </authorList>
    </citation>
    <scope>NUCLEOTIDE SEQUENCE</scope>
    <source>
        <strain evidence="2">SOSP1-1</strain>
    </source>
</reference>
<proteinExistence type="predicted"/>
<dbReference type="Gene3D" id="1.20.120.450">
    <property type="entry name" value="dinb family like domain"/>
    <property type="match status" value="1"/>
</dbReference>
<dbReference type="InterPro" id="IPR024775">
    <property type="entry name" value="DinB-like"/>
</dbReference>
<gene>
    <name evidence="2" type="ORF">KSX_27780</name>
</gene>
<keyword evidence="3" id="KW-1185">Reference proteome</keyword>
<dbReference type="Proteomes" id="UP000612362">
    <property type="component" value="Unassembled WGS sequence"/>
</dbReference>
<sequence length="159" mass="18061">MANMKTLVFIFKRNHDVILMHTSDLTTEESLVLPPDGGNCLNWVLGHVLVHRDISLRLLGAEELLSPSEREVYQRQSEHLSGPERASSLKHLLDLLRISNQRLLAALEQISPEVLVQPSGPDGKRTLGEVLEQLQWHETYHTGQFELLRHVAGKHEKLI</sequence>
<protein>
    <recommendedName>
        <fullName evidence="1">DinB-like domain-containing protein</fullName>
    </recommendedName>
</protein>
<dbReference type="InterPro" id="IPR034660">
    <property type="entry name" value="DinB/YfiT-like"/>
</dbReference>
<organism evidence="2 3">
    <name type="scientific">Ktedonospora formicarum</name>
    <dbReference type="NCBI Taxonomy" id="2778364"/>
    <lineage>
        <taxon>Bacteria</taxon>
        <taxon>Bacillati</taxon>
        <taxon>Chloroflexota</taxon>
        <taxon>Ktedonobacteria</taxon>
        <taxon>Ktedonobacterales</taxon>
        <taxon>Ktedonobacteraceae</taxon>
        <taxon>Ktedonospora</taxon>
    </lineage>
</organism>
<evidence type="ECO:0000259" key="1">
    <source>
        <dbReference type="Pfam" id="PF12867"/>
    </source>
</evidence>
<accession>A0A8J3MTQ0</accession>
<dbReference type="RefSeq" id="WP_220193995.1">
    <property type="nucleotide sequence ID" value="NZ_BNJF01000001.1"/>
</dbReference>
<comment type="caution">
    <text evidence="2">The sequence shown here is derived from an EMBL/GenBank/DDBJ whole genome shotgun (WGS) entry which is preliminary data.</text>
</comment>
<evidence type="ECO:0000313" key="2">
    <source>
        <dbReference type="EMBL" id="GHO44615.1"/>
    </source>
</evidence>
<feature type="domain" description="DinB-like" evidence="1">
    <location>
        <begin position="11"/>
        <end position="144"/>
    </location>
</feature>
<dbReference type="EMBL" id="BNJF01000001">
    <property type="protein sequence ID" value="GHO44615.1"/>
    <property type="molecule type" value="Genomic_DNA"/>
</dbReference>
<dbReference type="SUPFAM" id="SSF109854">
    <property type="entry name" value="DinB/YfiT-like putative metalloenzymes"/>
    <property type="match status" value="1"/>
</dbReference>
<dbReference type="Pfam" id="PF12867">
    <property type="entry name" value="DinB_2"/>
    <property type="match status" value="1"/>
</dbReference>
<name>A0A8J3MTQ0_9CHLR</name>